<dbReference type="Proteomes" id="UP001301350">
    <property type="component" value="Unassembled WGS sequence"/>
</dbReference>
<dbReference type="InterPro" id="IPR050188">
    <property type="entry name" value="RluA_PseudoU_synthase"/>
</dbReference>
<evidence type="ECO:0000313" key="2">
    <source>
        <dbReference type="EMBL" id="KAK4536649.1"/>
    </source>
</evidence>
<dbReference type="SUPFAM" id="SSF55120">
    <property type="entry name" value="Pseudouridine synthase"/>
    <property type="match status" value="1"/>
</dbReference>
<dbReference type="InterPro" id="IPR006224">
    <property type="entry name" value="PsdUridine_synth_RluA-like_CS"/>
</dbReference>
<evidence type="ECO:0000313" key="3">
    <source>
        <dbReference type="Proteomes" id="UP001301350"/>
    </source>
</evidence>
<accession>A0AAV9IWI7</accession>
<dbReference type="PANTHER" id="PTHR21600">
    <property type="entry name" value="MITOCHONDRIAL RNA PSEUDOURIDINE SYNTHASE"/>
    <property type="match status" value="1"/>
</dbReference>
<dbReference type="GO" id="GO:0009982">
    <property type="term" value="F:pseudouridine synthase activity"/>
    <property type="evidence" value="ECO:0007669"/>
    <property type="project" value="InterPro"/>
</dbReference>
<protein>
    <recommendedName>
        <fullName evidence="1">Pseudouridine synthase RsuA/RluA-like domain-containing protein</fullName>
    </recommendedName>
</protein>
<dbReference type="AlphaFoldDB" id="A0AAV9IWI7"/>
<dbReference type="EMBL" id="JANCYW010000009">
    <property type="protein sequence ID" value="KAK4536649.1"/>
    <property type="molecule type" value="Genomic_DNA"/>
</dbReference>
<dbReference type="InterPro" id="IPR020103">
    <property type="entry name" value="PsdUridine_synth_cat_dom_sf"/>
</dbReference>
<proteinExistence type="predicted"/>
<keyword evidence="3" id="KW-1185">Reference proteome</keyword>
<reference evidence="2 3" key="1">
    <citation type="submission" date="2022-07" db="EMBL/GenBank/DDBJ databases">
        <title>Genome-wide signatures of adaptation to extreme environments.</title>
        <authorList>
            <person name="Cho C.H."/>
            <person name="Yoon H.S."/>
        </authorList>
    </citation>
    <scope>NUCLEOTIDE SEQUENCE [LARGE SCALE GENOMIC DNA]</scope>
    <source>
        <strain evidence="2 3">DBV 063 E5</strain>
    </source>
</reference>
<dbReference type="GO" id="GO:0000455">
    <property type="term" value="P:enzyme-directed rRNA pseudouridine synthesis"/>
    <property type="evidence" value="ECO:0007669"/>
    <property type="project" value="TreeGrafter"/>
</dbReference>
<dbReference type="InterPro" id="IPR006145">
    <property type="entry name" value="PsdUridine_synth_RsuA/RluA"/>
</dbReference>
<comment type="caution">
    <text evidence="2">The sequence shown here is derived from an EMBL/GenBank/DDBJ whole genome shotgun (WGS) entry which is preliminary data.</text>
</comment>
<gene>
    <name evidence="2" type="ORF">CDCA_CDCA09G2674</name>
</gene>
<dbReference type="CDD" id="cd02869">
    <property type="entry name" value="PseudoU_synth_RluA_like"/>
    <property type="match status" value="1"/>
</dbReference>
<sequence length="342" mass="38444">MSEVEWEQDEYVTVLLAADGDGSSAGDANKTTPTRRDACLLRLDCARGNETYTDDRSEWRRGIERARATAAEVRGVLQCTGVSEGASGAEAADGKVNWLRRAVLYEDEDFVALDKPAGMYTESILQGMERYPWRVADTTTLTTVRLLHRLDRDTSGVLLFGKTRLASQLWSNAIRGRSGVVDKRYATVLEVSADAAGTYSASRALLSGSTVRVCSGHGRAASGLHRMYPYEWCGRILHERMRHPVRYAESWFRRADADPPPQADLWRMRAWCKPLTGRTHQIRLHAHALQMPIVGDARYGHLHSAVQYCIHWLHAERLVLSLPSGRRWSVRSPLPSWWHSCA</sequence>
<dbReference type="Pfam" id="PF00849">
    <property type="entry name" value="PseudoU_synth_2"/>
    <property type="match status" value="1"/>
</dbReference>
<dbReference type="GO" id="GO:0003723">
    <property type="term" value="F:RNA binding"/>
    <property type="evidence" value="ECO:0007669"/>
    <property type="project" value="InterPro"/>
</dbReference>
<organism evidence="2 3">
    <name type="scientific">Cyanidium caldarium</name>
    <name type="common">Red alga</name>
    <dbReference type="NCBI Taxonomy" id="2771"/>
    <lineage>
        <taxon>Eukaryota</taxon>
        <taxon>Rhodophyta</taxon>
        <taxon>Bangiophyceae</taxon>
        <taxon>Cyanidiales</taxon>
        <taxon>Cyanidiaceae</taxon>
        <taxon>Cyanidium</taxon>
    </lineage>
</organism>
<name>A0AAV9IWI7_CYACA</name>
<dbReference type="Gene3D" id="3.30.2350.10">
    <property type="entry name" value="Pseudouridine synthase"/>
    <property type="match status" value="1"/>
</dbReference>
<dbReference type="PANTHER" id="PTHR21600:SF47">
    <property type="entry name" value="RNA PSEUDOURIDINE SYNTHASE 1"/>
    <property type="match status" value="1"/>
</dbReference>
<feature type="domain" description="Pseudouridine synthase RsuA/RluA-like" evidence="1">
    <location>
        <begin position="109"/>
        <end position="287"/>
    </location>
</feature>
<dbReference type="PROSITE" id="PS01129">
    <property type="entry name" value="PSI_RLU"/>
    <property type="match status" value="1"/>
</dbReference>
<evidence type="ECO:0000259" key="1">
    <source>
        <dbReference type="Pfam" id="PF00849"/>
    </source>
</evidence>